<dbReference type="InterPro" id="IPR036005">
    <property type="entry name" value="Creatinase/aminopeptidase-like"/>
</dbReference>
<dbReference type="InterPro" id="IPR032416">
    <property type="entry name" value="Peptidase_M24_C"/>
</dbReference>
<sequence>QITEPGYYEDGKFGIRLETIVTVVEKNLPRNFDGPYLGLEPVTFVPFEPKLICAELLSTKQKNWLNNYNALVRDKIGAELHERDNTEAYEWMMARTGPVVVTKPCKLLAGSSAASVNTPRTSFLTNYVLIPVTILLMNLISF</sequence>
<feature type="domain" description="Peptidase M24 C-terminal" evidence="1">
    <location>
        <begin position="35"/>
        <end position="98"/>
    </location>
</feature>
<evidence type="ECO:0000259" key="1">
    <source>
        <dbReference type="Pfam" id="PF16188"/>
    </source>
</evidence>
<dbReference type="EMBL" id="OA893461">
    <property type="protein sequence ID" value="CAD7285057.1"/>
    <property type="molecule type" value="Genomic_DNA"/>
</dbReference>
<dbReference type="InterPro" id="IPR050422">
    <property type="entry name" value="X-Pro_aminopeptidase_P"/>
</dbReference>
<dbReference type="AlphaFoldDB" id="A0A7R9C1J2"/>
<proteinExistence type="predicted"/>
<dbReference type="PANTHER" id="PTHR43763">
    <property type="entry name" value="XAA-PRO AMINOPEPTIDASE 1"/>
    <property type="match status" value="1"/>
</dbReference>
<dbReference type="PANTHER" id="PTHR43763:SF6">
    <property type="entry name" value="XAA-PRO AMINOPEPTIDASE 1"/>
    <property type="match status" value="1"/>
</dbReference>
<protein>
    <recommendedName>
        <fullName evidence="1">Peptidase M24 C-terminal domain-containing protein</fullName>
    </recommendedName>
</protein>
<reference evidence="2" key="1">
    <citation type="submission" date="2020-11" db="EMBL/GenBank/DDBJ databases">
        <authorList>
            <person name="Tran Van P."/>
        </authorList>
    </citation>
    <scope>NUCLEOTIDE SEQUENCE</scope>
</reference>
<evidence type="ECO:0000313" key="2">
    <source>
        <dbReference type="EMBL" id="CAD7285057.1"/>
    </source>
</evidence>
<dbReference type="Gene3D" id="3.90.230.10">
    <property type="entry name" value="Creatinase/methionine aminopeptidase superfamily"/>
    <property type="match status" value="1"/>
</dbReference>
<gene>
    <name evidence="2" type="ORF">NMOB1V02_LOCUS12659</name>
</gene>
<dbReference type="Proteomes" id="UP000678499">
    <property type="component" value="Unassembled WGS sequence"/>
</dbReference>
<dbReference type="Pfam" id="PF16188">
    <property type="entry name" value="Peptidase_M24_C"/>
    <property type="match status" value="1"/>
</dbReference>
<accession>A0A7R9C1J2</accession>
<evidence type="ECO:0000313" key="3">
    <source>
        <dbReference type="Proteomes" id="UP000678499"/>
    </source>
</evidence>
<feature type="non-terminal residue" evidence="2">
    <location>
        <position position="1"/>
    </location>
</feature>
<keyword evidence="3" id="KW-1185">Reference proteome</keyword>
<dbReference type="OrthoDB" id="9995434at2759"/>
<organism evidence="2">
    <name type="scientific">Notodromas monacha</name>
    <dbReference type="NCBI Taxonomy" id="399045"/>
    <lineage>
        <taxon>Eukaryota</taxon>
        <taxon>Metazoa</taxon>
        <taxon>Ecdysozoa</taxon>
        <taxon>Arthropoda</taxon>
        <taxon>Crustacea</taxon>
        <taxon>Oligostraca</taxon>
        <taxon>Ostracoda</taxon>
        <taxon>Podocopa</taxon>
        <taxon>Podocopida</taxon>
        <taxon>Cypridocopina</taxon>
        <taxon>Cypridoidea</taxon>
        <taxon>Cyprididae</taxon>
        <taxon>Notodromas</taxon>
    </lineage>
</organism>
<name>A0A7R9C1J2_9CRUS</name>
<dbReference type="EMBL" id="CAJPEX010011424">
    <property type="protein sequence ID" value="CAG0925209.1"/>
    <property type="molecule type" value="Genomic_DNA"/>
</dbReference>